<evidence type="ECO:0000256" key="1">
    <source>
        <dbReference type="ARBA" id="ARBA00022692"/>
    </source>
</evidence>
<feature type="transmembrane region" description="Helical" evidence="4">
    <location>
        <begin position="28"/>
        <end position="50"/>
    </location>
</feature>
<evidence type="ECO:0000256" key="2">
    <source>
        <dbReference type="ARBA" id="ARBA00022989"/>
    </source>
</evidence>
<sequence length="369" mass="38167">MLQILVWGGSFFLMAVMAAPIMQETGWASQWVYGALSLSILVSAVLAPLTSRLIARFGGRRILACSGVTVAAGLFLLAAAYSLPWFLLAWAVIGVGMALGLYEALFASLGALYAQKAAGAITGITLISGFATSLSWPVVALLIEQMGWRSTCVVYGAVLVLVVAPLYCWVLPAGVGLRLGSKAQHSAVAPVSSRIYGLLTAIFALGAVLMTAMSVHLVSILQGQGYSLAAAIGLAALLGPSQVGSRVLQMFARKRHPVWTTLISVVLVAVGLMVVTVWPVATAVGLVLYGAGNGLRAIVRGLLPLALMSPANYVLLMGRMSLPSLVGQAATPLLGGYVLQVAGPSGVLVMMSGLAVLNVVLVGVLIRSL</sequence>
<accession>A0A6M0D628</accession>
<evidence type="ECO:0000313" key="6">
    <source>
        <dbReference type="EMBL" id="NER61860.1"/>
    </source>
</evidence>
<dbReference type="PROSITE" id="PS50850">
    <property type="entry name" value="MFS"/>
    <property type="match status" value="1"/>
</dbReference>
<reference evidence="8 9" key="1">
    <citation type="submission" date="2020-02" db="EMBL/GenBank/DDBJ databases">
        <title>Broccoli isolated Pseudomonas sp.</title>
        <authorList>
            <person name="Fujikawa T."/>
            <person name="Sawada H."/>
        </authorList>
    </citation>
    <scope>NUCLEOTIDE SEQUENCE [LARGE SCALE GENOMIC DNA]</scope>
    <source>
        <strain evidence="7 9">MAFF212427</strain>
        <strain evidence="6 8">MAFF212428</strain>
    </source>
</reference>
<keyword evidence="1 4" id="KW-0812">Transmembrane</keyword>
<gene>
    <name evidence="6" type="ORF">G3435_21655</name>
    <name evidence="7" type="ORF">G3436_14060</name>
</gene>
<evidence type="ECO:0000313" key="9">
    <source>
        <dbReference type="Proteomes" id="UP000482634"/>
    </source>
</evidence>
<evidence type="ECO:0000256" key="4">
    <source>
        <dbReference type="SAM" id="Phobius"/>
    </source>
</evidence>
<dbReference type="Gene3D" id="1.20.1250.20">
    <property type="entry name" value="MFS general substrate transporter like domains"/>
    <property type="match status" value="1"/>
</dbReference>
<dbReference type="Proteomes" id="UP000482634">
    <property type="component" value="Unassembled WGS sequence"/>
</dbReference>
<dbReference type="AlphaFoldDB" id="A0A6B3NX48"/>
<feature type="transmembrane region" description="Helical" evidence="4">
    <location>
        <begin position="262"/>
        <end position="291"/>
    </location>
</feature>
<feature type="transmembrane region" description="Helical" evidence="4">
    <location>
        <begin position="345"/>
        <end position="366"/>
    </location>
</feature>
<dbReference type="RefSeq" id="WP_163945931.1">
    <property type="nucleotide sequence ID" value="NZ_JAAHBU010000180.1"/>
</dbReference>
<keyword evidence="3 4" id="KW-0472">Membrane</keyword>
<dbReference type="EMBL" id="JAAHBU010000180">
    <property type="protein sequence ID" value="NER64790.1"/>
    <property type="molecule type" value="Genomic_DNA"/>
</dbReference>
<dbReference type="PANTHER" id="PTHR11360">
    <property type="entry name" value="MONOCARBOXYLATE TRANSPORTER"/>
    <property type="match status" value="1"/>
</dbReference>
<dbReference type="SUPFAM" id="SSF103473">
    <property type="entry name" value="MFS general substrate transporter"/>
    <property type="match status" value="1"/>
</dbReference>
<feature type="transmembrane region" description="Helical" evidence="4">
    <location>
        <begin position="322"/>
        <end position="339"/>
    </location>
</feature>
<dbReference type="GO" id="GO:0022857">
    <property type="term" value="F:transmembrane transporter activity"/>
    <property type="evidence" value="ECO:0007669"/>
    <property type="project" value="InterPro"/>
</dbReference>
<dbReference type="InterPro" id="IPR020846">
    <property type="entry name" value="MFS_dom"/>
</dbReference>
<keyword evidence="9" id="KW-1185">Reference proteome</keyword>
<evidence type="ECO:0000256" key="3">
    <source>
        <dbReference type="ARBA" id="ARBA00023136"/>
    </source>
</evidence>
<evidence type="ECO:0000313" key="8">
    <source>
        <dbReference type="Proteomes" id="UP000480410"/>
    </source>
</evidence>
<evidence type="ECO:0000313" key="7">
    <source>
        <dbReference type="EMBL" id="NER64790.1"/>
    </source>
</evidence>
<dbReference type="InterPro" id="IPR050327">
    <property type="entry name" value="Proton-linked_MCT"/>
</dbReference>
<keyword evidence="2 4" id="KW-1133">Transmembrane helix</keyword>
<feature type="transmembrane region" description="Helical" evidence="4">
    <location>
        <begin position="195"/>
        <end position="218"/>
    </location>
</feature>
<dbReference type="InterPro" id="IPR011701">
    <property type="entry name" value="MFS"/>
</dbReference>
<name>A0A6B3NX48_9PSED</name>
<feature type="transmembrane region" description="Helical" evidence="4">
    <location>
        <begin position="155"/>
        <end position="175"/>
    </location>
</feature>
<feature type="domain" description="Major facilitator superfamily (MFS) profile" evidence="5">
    <location>
        <begin position="1"/>
        <end position="369"/>
    </location>
</feature>
<comment type="caution">
    <text evidence="7">The sequence shown here is derived from an EMBL/GenBank/DDBJ whole genome shotgun (WGS) entry which is preliminary data.</text>
</comment>
<dbReference type="Proteomes" id="UP000480410">
    <property type="component" value="Unassembled WGS sequence"/>
</dbReference>
<organism evidence="7 9">
    <name type="scientific">Pseudomonas brassicae</name>
    <dbReference type="NCBI Taxonomy" id="2708063"/>
    <lineage>
        <taxon>Bacteria</taxon>
        <taxon>Pseudomonadati</taxon>
        <taxon>Pseudomonadota</taxon>
        <taxon>Gammaproteobacteria</taxon>
        <taxon>Pseudomonadales</taxon>
        <taxon>Pseudomonadaceae</taxon>
        <taxon>Pseudomonas</taxon>
    </lineage>
</organism>
<feature type="transmembrane region" description="Helical" evidence="4">
    <location>
        <begin position="120"/>
        <end position="143"/>
    </location>
</feature>
<dbReference type="PANTHER" id="PTHR11360:SF308">
    <property type="entry name" value="BLL3089 PROTEIN"/>
    <property type="match status" value="1"/>
</dbReference>
<accession>A0A6B3NX48</accession>
<feature type="transmembrane region" description="Helical" evidence="4">
    <location>
        <begin position="297"/>
        <end position="315"/>
    </location>
</feature>
<proteinExistence type="predicted"/>
<feature type="transmembrane region" description="Helical" evidence="4">
    <location>
        <begin position="62"/>
        <end position="81"/>
    </location>
</feature>
<dbReference type="EMBL" id="JAAHBV010000559">
    <property type="protein sequence ID" value="NER61860.1"/>
    <property type="molecule type" value="Genomic_DNA"/>
</dbReference>
<evidence type="ECO:0000259" key="5">
    <source>
        <dbReference type="PROSITE" id="PS50850"/>
    </source>
</evidence>
<protein>
    <submittedName>
        <fullName evidence="7">MFS transporter</fullName>
    </submittedName>
</protein>
<feature type="transmembrane region" description="Helical" evidence="4">
    <location>
        <begin position="87"/>
        <end position="113"/>
    </location>
</feature>
<dbReference type="InterPro" id="IPR036259">
    <property type="entry name" value="MFS_trans_sf"/>
</dbReference>
<feature type="transmembrane region" description="Helical" evidence="4">
    <location>
        <begin position="224"/>
        <end position="241"/>
    </location>
</feature>
<dbReference type="Pfam" id="PF07690">
    <property type="entry name" value="MFS_1"/>
    <property type="match status" value="1"/>
</dbReference>